<reference evidence="3" key="1">
    <citation type="submission" date="2013-03" db="EMBL/GenBank/DDBJ databases">
        <title>Draft genome sequence of the hydrogen-ethanol-producing anaerobic alkalithermophilic Caloramator celere.</title>
        <authorList>
            <person name="Ciranna A."/>
            <person name="Larjo A."/>
            <person name="Kivisto A."/>
            <person name="Santala V."/>
            <person name="Roos C."/>
            <person name="Karp M."/>
        </authorList>
    </citation>
    <scope>NUCLEOTIDE SEQUENCE [LARGE SCALE GENOMIC DNA]</scope>
    <source>
        <strain evidence="3">DSM 8682</strain>
    </source>
</reference>
<name>R7RRP0_9CLOT</name>
<dbReference type="Proteomes" id="UP000014923">
    <property type="component" value="Unassembled WGS sequence"/>
</dbReference>
<evidence type="ECO:0000256" key="1">
    <source>
        <dbReference type="ARBA" id="ARBA00006525"/>
    </source>
</evidence>
<dbReference type="PANTHER" id="PTHR43022">
    <property type="entry name" value="PROTEIN SMF"/>
    <property type="match status" value="1"/>
</dbReference>
<dbReference type="HOGENOM" id="CLU_029601_1_1_9"/>
<proteinExistence type="inferred from homology"/>
<evidence type="ECO:0000313" key="4">
    <source>
        <dbReference type="Proteomes" id="UP000014923"/>
    </source>
</evidence>
<sequence>MNNVYELWFFMLKINRKKKLDILKIVNPEELYKMKIDETINMGIDFITAEYISKNKSLEEVQNLQKYLKSKNINFLFYNSEFYPQTLKYIEDAPIGLFYMGNINFPNNLLAIVGSRKATSYGKTTAYKMSYELSKYEIGIVSGMARGIDTEAHLGSLDAGGYTIAVLGSGFDNIYPKENIKLLNRIIDNGCVLTEYLPNIKPYGYNFPERNRIISGLSKAVLVVEASINSGSMITVNCALEQGKDVYAIPGDIYKETSRGCNKLIKEGAKLIDSVDDILYEFGIRAENSQYNIELDECEQRILECISEGKITFEQIKNKCKMETSFLLTKLTLLECRGIIKRLYGGNYVLLKS</sequence>
<dbReference type="PANTHER" id="PTHR43022:SF1">
    <property type="entry name" value="PROTEIN SMF"/>
    <property type="match status" value="1"/>
</dbReference>
<dbReference type="Gene3D" id="1.10.10.10">
    <property type="entry name" value="Winged helix-like DNA-binding domain superfamily/Winged helix DNA-binding domain"/>
    <property type="match status" value="1"/>
</dbReference>
<dbReference type="Pfam" id="PF02481">
    <property type="entry name" value="DNA_processg_A"/>
    <property type="match status" value="1"/>
</dbReference>
<dbReference type="EMBL" id="CAVN010000092">
    <property type="protein sequence ID" value="CDF57930.1"/>
    <property type="molecule type" value="Genomic_DNA"/>
</dbReference>
<comment type="caution">
    <text evidence="3">The sequence shown here is derived from an EMBL/GenBank/DDBJ whole genome shotgun (WGS) entry which is preliminary data.</text>
</comment>
<dbReference type="eggNOG" id="COG0758">
    <property type="taxonomic scope" value="Bacteria"/>
</dbReference>
<organism evidence="3 4">
    <name type="scientific">Thermobrachium celere DSM 8682</name>
    <dbReference type="NCBI Taxonomy" id="941824"/>
    <lineage>
        <taxon>Bacteria</taxon>
        <taxon>Bacillati</taxon>
        <taxon>Bacillota</taxon>
        <taxon>Clostridia</taxon>
        <taxon>Eubacteriales</taxon>
        <taxon>Clostridiaceae</taxon>
        <taxon>Thermobrachium</taxon>
    </lineage>
</organism>
<protein>
    <submittedName>
        <fullName evidence="3">Rossmann fold nucleotide-binding protein Smf possibly involved in DNA uptake</fullName>
    </submittedName>
</protein>
<keyword evidence="4" id="KW-1185">Reference proteome</keyword>
<dbReference type="InterPro" id="IPR036388">
    <property type="entry name" value="WH-like_DNA-bd_sf"/>
</dbReference>
<evidence type="ECO:0000259" key="2">
    <source>
        <dbReference type="Pfam" id="PF02481"/>
    </source>
</evidence>
<dbReference type="OrthoDB" id="9785707at2"/>
<dbReference type="GO" id="GO:0009294">
    <property type="term" value="P:DNA-mediated transformation"/>
    <property type="evidence" value="ECO:0007669"/>
    <property type="project" value="InterPro"/>
</dbReference>
<dbReference type="Gene3D" id="3.40.50.450">
    <property type="match status" value="1"/>
</dbReference>
<evidence type="ECO:0000313" key="3">
    <source>
        <dbReference type="EMBL" id="CDF57930.1"/>
    </source>
</evidence>
<gene>
    <name evidence="3" type="ORF">TCEL_01844</name>
</gene>
<dbReference type="InterPro" id="IPR057666">
    <property type="entry name" value="DrpA_SLOG"/>
</dbReference>
<dbReference type="AlphaFoldDB" id="R7RRP0"/>
<comment type="similarity">
    <text evidence="1">Belongs to the DprA/Smf family.</text>
</comment>
<dbReference type="InterPro" id="IPR003488">
    <property type="entry name" value="DprA"/>
</dbReference>
<dbReference type="NCBIfam" id="TIGR00732">
    <property type="entry name" value="dprA"/>
    <property type="match status" value="1"/>
</dbReference>
<feature type="domain" description="Smf/DprA SLOG" evidence="2">
    <location>
        <begin position="75"/>
        <end position="282"/>
    </location>
</feature>
<dbReference type="SUPFAM" id="SSF102405">
    <property type="entry name" value="MCP/YpsA-like"/>
    <property type="match status" value="1"/>
</dbReference>
<accession>R7RRP0</accession>